<protein>
    <submittedName>
        <fullName evidence="5">Uncharacterized protein</fullName>
    </submittedName>
</protein>
<dbReference type="CDD" id="cd06170">
    <property type="entry name" value="LuxR_C_like"/>
    <property type="match status" value="1"/>
</dbReference>
<keyword evidence="6" id="KW-1185">Reference proteome</keyword>
<dbReference type="PATRIC" id="fig|742823.3.peg.2046"/>
<sequence>MKRVWEDVKKKAADEPLIRIVDDEDEVRESLGFMLECEGFRTASYASGAEFLRDFDSGRPGVVLLDVRMPELSGPELQQRLNAMHSKVPVVFITSYSDIQAAIDTLKAGAADFLLKPVDPEKLITLVRILTERSTLAAEGAEVPSSLASAVASLTDRPRRVLELMMQGLDNAAIAEHLGLSVRTVEVHRAAVYKALGVHSVRQFQKLMPDLGKILGEAGPTS</sequence>
<proteinExistence type="predicted"/>
<dbReference type="STRING" id="742823.HMPREF9465_02047"/>
<dbReference type="GO" id="GO:0000160">
    <property type="term" value="P:phosphorelay signal transduction system"/>
    <property type="evidence" value="ECO:0007669"/>
    <property type="project" value="InterPro"/>
</dbReference>
<dbReference type="GO" id="GO:0006355">
    <property type="term" value="P:regulation of DNA-templated transcription"/>
    <property type="evidence" value="ECO:0007669"/>
    <property type="project" value="InterPro"/>
</dbReference>
<dbReference type="PRINTS" id="PR00038">
    <property type="entry name" value="HTHLUXR"/>
</dbReference>
<accession>K1JFF3</accession>
<dbReference type="EMBL" id="ADMG01000046">
    <property type="protein sequence ID" value="EKB30310.1"/>
    <property type="molecule type" value="Genomic_DNA"/>
</dbReference>
<dbReference type="SUPFAM" id="SSF52172">
    <property type="entry name" value="CheY-like"/>
    <property type="match status" value="1"/>
</dbReference>
<dbReference type="Pfam" id="PF00072">
    <property type="entry name" value="Response_reg"/>
    <property type="match status" value="1"/>
</dbReference>
<dbReference type="HOGENOM" id="CLU_000445_90_4_4"/>
<dbReference type="eggNOG" id="COG4566">
    <property type="taxonomic scope" value="Bacteria"/>
</dbReference>
<dbReference type="InterPro" id="IPR000792">
    <property type="entry name" value="Tscrpt_reg_LuxR_C"/>
</dbReference>
<dbReference type="Gene3D" id="3.40.50.2300">
    <property type="match status" value="1"/>
</dbReference>
<dbReference type="Gene3D" id="1.10.10.10">
    <property type="entry name" value="Winged helix-like DNA-binding domain superfamily/Winged helix DNA-binding domain"/>
    <property type="match status" value="1"/>
</dbReference>
<dbReference type="RefSeq" id="WP_005436765.1">
    <property type="nucleotide sequence ID" value="NZ_JH815520.1"/>
</dbReference>
<feature type="modified residue" description="4-aspartylphosphate" evidence="2">
    <location>
        <position position="66"/>
    </location>
</feature>
<dbReference type="PANTHER" id="PTHR43214:SF44">
    <property type="entry name" value="TWO-COMPONENT RESPONSE REGULATOR"/>
    <property type="match status" value="1"/>
</dbReference>
<evidence type="ECO:0000313" key="6">
    <source>
        <dbReference type="Proteomes" id="UP000005835"/>
    </source>
</evidence>
<keyword evidence="2" id="KW-0597">Phosphoprotein</keyword>
<feature type="domain" description="Response regulatory" evidence="4">
    <location>
        <begin position="17"/>
        <end position="131"/>
    </location>
</feature>
<dbReference type="OrthoDB" id="324626at2"/>
<dbReference type="InterPro" id="IPR039420">
    <property type="entry name" value="WalR-like"/>
</dbReference>
<dbReference type="PROSITE" id="PS50043">
    <property type="entry name" value="HTH_LUXR_2"/>
    <property type="match status" value="1"/>
</dbReference>
<comment type="caution">
    <text evidence="5">The sequence shown here is derived from an EMBL/GenBank/DDBJ whole genome shotgun (WGS) entry which is preliminary data.</text>
</comment>
<reference evidence="5 6" key="1">
    <citation type="submission" date="2012-05" db="EMBL/GenBank/DDBJ databases">
        <title>The Genome Sequence of Sutterella wadsworthensis 2_1_59BFAA.</title>
        <authorList>
            <consortium name="The Broad Institute Genome Sequencing Platform"/>
            <person name="Earl A."/>
            <person name="Ward D."/>
            <person name="Feldgarden M."/>
            <person name="Gevers D."/>
            <person name="Daigneault M."/>
            <person name="Strauss J."/>
            <person name="Allen-Vercoe E."/>
            <person name="Walker B."/>
            <person name="Young S.K."/>
            <person name="Zeng Q."/>
            <person name="Gargeya S."/>
            <person name="Fitzgerald M."/>
            <person name="Haas B."/>
            <person name="Abouelleil A."/>
            <person name="Alvarado L."/>
            <person name="Arachchi H.M."/>
            <person name="Berlin A.M."/>
            <person name="Chapman S.B."/>
            <person name="Goldberg J."/>
            <person name="Griggs A."/>
            <person name="Gujja S."/>
            <person name="Hansen M."/>
            <person name="Howarth C."/>
            <person name="Imamovic A."/>
            <person name="Larimer J."/>
            <person name="McCowen C."/>
            <person name="Montmayeur A."/>
            <person name="Murphy C."/>
            <person name="Neiman D."/>
            <person name="Pearson M."/>
            <person name="Priest M."/>
            <person name="Roberts A."/>
            <person name="Saif S."/>
            <person name="Shea T."/>
            <person name="Sisk P."/>
            <person name="Sykes S."/>
            <person name="Wortman J."/>
            <person name="Nusbaum C."/>
            <person name="Birren B."/>
        </authorList>
    </citation>
    <scope>NUCLEOTIDE SEQUENCE [LARGE SCALE GENOMIC DNA]</scope>
    <source>
        <strain evidence="5 6">2_1_59BFAA</strain>
    </source>
</reference>
<dbReference type="PANTHER" id="PTHR43214">
    <property type="entry name" value="TWO-COMPONENT RESPONSE REGULATOR"/>
    <property type="match status" value="1"/>
</dbReference>
<dbReference type="InterPro" id="IPR011006">
    <property type="entry name" value="CheY-like_superfamily"/>
</dbReference>
<evidence type="ECO:0000259" key="3">
    <source>
        <dbReference type="PROSITE" id="PS50043"/>
    </source>
</evidence>
<dbReference type="InterPro" id="IPR001789">
    <property type="entry name" value="Sig_transdc_resp-reg_receiver"/>
</dbReference>
<evidence type="ECO:0000313" key="5">
    <source>
        <dbReference type="EMBL" id="EKB30310.1"/>
    </source>
</evidence>
<evidence type="ECO:0000256" key="1">
    <source>
        <dbReference type="ARBA" id="ARBA00023125"/>
    </source>
</evidence>
<dbReference type="SMART" id="SM00421">
    <property type="entry name" value="HTH_LUXR"/>
    <property type="match status" value="1"/>
</dbReference>
<dbReference type="PROSITE" id="PS50110">
    <property type="entry name" value="RESPONSE_REGULATORY"/>
    <property type="match status" value="1"/>
</dbReference>
<feature type="domain" description="HTH luxR-type" evidence="3">
    <location>
        <begin position="147"/>
        <end position="212"/>
    </location>
</feature>
<evidence type="ECO:0000259" key="4">
    <source>
        <dbReference type="PROSITE" id="PS50110"/>
    </source>
</evidence>
<organism evidence="5 6">
    <name type="scientific">Sutterella wadsworthensis 2_1_59BFAA</name>
    <dbReference type="NCBI Taxonomy" id="742823"/>
    <lineage>
        <taxon>Bacteria</taxon>
        <taxon>Pseudomonadati</taxon>
        <taxon>Pseudomonadota</taxon>
        <taxon>Betaproteobacteria</taxon>
        <taxon>Burkholderiales</taxon>
        <taxon>Sutterellaceae</taxon>
        <taxon>Sutterella</taxon>
    </lineage>
</organism>
<keyword evidence="1" id="KW-0238">DNA-binding</keyword>
<gene>
    <name evidence="5" type="ORF">HMPREF9465_02047</name>
</gene>
<dbReference type="Pfam" id="PF00196">
    <property type="entry name" value="GerE"/>
    <property type="match status" value="1"/>
</dbReference>
<dbReference type="SMART" id="SM00448">
    <property type="entry name" value="REC"/>
    <property type="match status" value="1"/>
</dbReference>
<evidence type="ECO:0000256" key="2">
    <source>
        <dbReference type="PROSITE-ProRule" id="PRU00169"/>
    </source>
</evidence>
<dbReference type="AlphaFoldDB" id="K1JFF3"/>
<dbReference type="SUPFAM" id="SSF46894">
    <property type="entry name" value="C-terminal effector domain of the bipartite response regulators"/>
    <property type="match status" value="1"/>
</dbReference>
<dbReference type="Proteomes" id="UP000005835">
    <property type="component" value="Unassembled WGS sequence"/>
</dbReference>
<dbReference type="GO" id="GO:0003677">
    <property type="term" value="F:DNA binding"/>
    <property type="evidence" value="ECO:0007669"/>
    <property type="project" value="UniProtKB-KW"/>
</dbReference>
<dbReference type="InterPro" id="IPR036388">
    <property type="entry name" value="WH-like_DNA-bd_sf"/>
</dbReference>
<name>K1JFF3_9BURK</name>
<dbReference type="InterPro" id="IPR016032">
    <property type="entry name" value="Sig_transdc_resp-reg_C-effctor"/>
</dbReference>